<sequence length="132" mass="15341">MIEQKLMQYLPDPNTVKENIGAAVDVLMEQSPLVVQEILRWHFAISFICFLFGIVLFVASIVTTIKVFKFLSIWLKKKVETDRYADEDIRFFALAFLFIVIPSCAIMYSNLAWLKILIAPRLFLIEYVANLF</sequence>
<evidence type="ECO:0000313" key="2">
    <source>
        <dbReference type="EMBL" id="KKL77173.1"/>
    </source>
</evidence>
<feature type="transmembrane region" description="Helical" evidence="1">
    <location>
        <begin position="41"/>
        <end position="68"/>
    </location>
</feature>
<dbReference type="EMBL" id="LAZR01023830">
    <property type="protein sequence ID" value="KKL77173.1"/>
    <property type="molecule type" value="Genomic_DNA"/>
</dbReference>
<dbReference type="AlphaFoldDB" id="A0A0F9ESQ2"/>
<gene>
    <name evidence="2" type="ORF">LCGC14_2037590</name>
</gene>
<organism evidence="2">
    <name type="scientific">marine sediment metagenome</name>
    <dbReference type="NCBI Taxonomy" id="412755"/>
    <lineage>
        <taxon>unclassified sequences</taxon>
        <taxon>metagenomes</taxon>
        <taxon>ecological metagenomes</taxon>
    </lineage>
</organism>
<protein>
    <submittedName>
        <fullName evidence="2">Uncharacterized protein</fullName>
    </submittedName>
</protein>
<feature type="transmembrane region" description="Helical" evidence="1">
    <location>
        <begin position="89"/>
        <end position="108"/>
    </location>
</feature>
<keyword evidence="1" id="KW-0472">Membrane</keyword>
<proteinExistence type="predicted"/>
<accession>A0A0F9ESQ2</accession>
<reference evidence="2" key="1">
    <citation type="journal article" date="2015" name="Nature">
        <title>Complex archaea that bridge the gap between prokaryotes and eukaryotes.</title>
        <authorList>
            <person name="Spang A."/>
            <person name="Saw J.H."/>
            <person name="Jorgensen S.L."/>
            <person name="Zaremba-Niedzwiedzka K."/>
            <person name="Martijn J."/>
            <person name="Lind A.E."/>
            <person name="van Eijk R."/>
            <person name="Schleper C."/>
            <person name="Guy L."/>
            <person name="Ettema T.J."/>
        </authorList>
    </citation>
    <scope>NUCLEOTIDE SEQUENCE</scope>
</reference>
<name>A0A0F9ESQ2_9ZZZZ</name>
<evidence type="ECO:0000256" key="1">
    <source>
        <dbReference type="SAM" id="Phobius"/>
    </source>
</evidence>
<keyword evidence="1" id="KW-1133">Transmembrane helix</keyword>
<keyword evidence="1" id="KW-0812">Transmembrane</keyword>
<comment type="caution">
    <text evidence="2">The sequence shown here is derived from an EMBL/GenBank/DDBJ whole genome shotgun (WGS) entry which is preliminary data.</text>
</comment>